<proteinExistence type="inferred from homology"/>
<dbReference type="InterPro" id="IPR006204">
    <property type="entry name" value="GHMP_kinase_N_dom"/>
</dbReference>
<dbReference type="InterPro" id="IPR006206">
    <property type="entry name" value="Mevalonate/galactokinase"/>
</dbReference>
<dbReference type="InterPro" id="IPR036554">
    <property type="entry name" value="GHMP_kinase_C_sf"/>
</dbReference>
<keyword evidence="3" id="KW-0808">Transferase</keyword>
<dbReference type="PIRSF" id="PIRSF000530">
    <property type="entry name" value="Galactokinase"/>
    <property type="match status" value="1"/>
</dbReference>
<protein>
    <submittedName>
        <fullName evidence="8">Galactokinase</fullName>
    </submittedName>
</protein>
<dbReference type="GO" id="GO:0006012">
    <property type="term" value="P:galactose metabolic process"/>
    <property type="evidence" value="ECO:0007669"/>
    <property type="project" value="UniProtKB-KW"/>
</dbReference>
<comment type="similarity">
    <text evidence="1">Belongs to the GHMP kinase family. GalK subfamily.</text>
</comment>
<dbReference type="Proteomes" id="UP001330184">
    <property type="component" value="Chromosome"/>
</dbReference>
<evidence type="ECO:0000259" key="6">
    <source>
        <dbReference type="Pfam" id="PF00288"/>
    </source>
</evidence>
<evidence type="ECO:0000256" key="4">
    <source>
        <dbReference type="ARBA" id="ARBA00022840"/>
    </source>
</evidence>
<evidence type="ECO:0000256" key="5">
    <source>
        <dbReference type="ARBA" id="ARBA00023144"/>
    </source>
</evidence>
<dbReference type="EMBL" id="AP027268">
    <property type="protein sequence ID" value="BDW91574.1"/>
    <property type="molecule type" value="Genomic_DNA"/>
</dbReference>
<keyword evidence="2" id="KW-0547">Nucleotide-binding</keyword>
<dbReference type="PANTHER" id="PTHR10457">
    <property type="entry name" value="MEVALONATE KINASE/GALACTOKINASE"/>
    <property type="match status" value="1"/>
</dbReference>
<dbReference type="GO" id="GO:0005829">
    <property type="term" value="C:cytosol"/>
    <property type="evidence" value="ECO:0007669"/>
    <property type="project" value="TreeGrafter"/>
</dbReference>
<dbReference type="Gene3D" id="3.30.230.10">
    <property type="match status" value="1"/>
</dbReference>
<dbReference type="InterPro" id="IPR020568">
    <property type="entry name" value="Ribosomal_Su5_D2-typ_SF"/>
</dbReference>
<dbReference type="Pfam" id="PF00288">
    <property type="entry name" value="GHMP_kinases_N"/>
    <property type="match status" value="1"/>
</dbReference>
<dbReference type="Pfam" id="PF08544">
    <property type="entry name" value="GHMP_kinases_C"/>
    <property type="match status" value="1"/>
</dbReference>
<evidence type="ECO:0000256" key="1">
    <source>
        <dbReference type="ARBA" id="ARBA00006566"/>
    </source>
</evidence>
<keyword evidence="3" id="KW-0418">Kinase</keyword>
<dbReference type="SUPFAM" id="SSF55060">
    <property type="entry name" value="GHMP Kinase, C-terminal domain"/>
    <property type="match status" value="1"/>
</dbReference>
<evidence type="ECO:0000256" key="2">
    <source>
        <dbReference type="ARBA" id="ARBA00022741"/>
    </source>
</evidence>
<accession>A0AA48HL68</accession>
<dbReference type="GO" id="GO:0005524">
    <property type="term" value="F:ATP binding"/>
    <property type="evidence" value="ECO:0007669"/>
    <property type="project" value="UniProtKB-KW"/>
</dbReference>
<feature type="domain" description="GHMP kinase C-terminal" evidence="7">
    <location>
        <begin position="267"/>
        <end position="340"/>
    </location>
</feature>
<dbReference type="SUPFAM" id="SSF54211">
    <property type="entry name" value="Ribosomal protein S5 domain 2-like"/>
    <property type="match status" value="1"/>
</dbReference>
<dbReference type="PRINTS" id="PR00959">
    <property type="entry name" value="MEVGALKINASE"/>
</dbReference>
<evidence type="ECO:0000313" key="9">
    <source>
        <dbReference type="Proteomes" id="UP001330184"/>
    </source>
</evidence>
<dbReference type="RefSeq" id="WP_338196196.1">
    <property type="nucleotide sequence ID" value="NZ_AP027268.1"/>
</dbReference>
<evidence type="ECO:0000259" key="7">
    <source>
        <dbReference type="Pfam" id="PF08544"/>
    </source>
</evidence>
<feature type="domain" description="GHMP kinase N-terminal" evidence="6">
    <location>
        <begin position="77"/>
        <end position="159"/>
    </location>
</feature>
<keyword evidence="5" id="KW-0119">Carbohydrate metabolism</keyword>
<dbReference type="InterPro" id="IPR013750">
    <property type="entry name" value="GHMP_kinase_C_dom"/>
</dbReference>
<dbReference type="PANTHER" id="PTHR10457:SF7">
    <property type="entry name" value="GALACTOKINASE-RELATED"/>
    <property type="match status" value="1"/>
</dbReference>
<dbReference type="AlphaFoldDB" id="A0AA48HL68"/>
<keyword evidence="9" id="KW-1185">Reference proteome</keyword>
<dbReference type="GO" id="GO:0004335">
    <property type="term" value="F:galactokinase activity"/>
    <property type="evidence" value="ECO:0007669"/>
    <property type="project" value="InterPro"/>
</dbReference>
<evidence type="ECO:0000313" key="8">
    <source>
        <dbReference type="EMBL" id="BDW91574.1"/>
    </source>
</evidence>
<reference evidence="8 9" key="1">
    <citation type="submission" date="2023-01" db="EMBL/GenBank/DDBJ databases">
        <title>Complete genome sequence of Muricauda aquimarina strain IFOP_LL357.</title>
        <authorList>
            <person name="Gajardo G."/>
            <person name="Ueki S."/>
            <person name="Maruyama F."/>
        </authorList>
    </citation>
    <scope>NUCLEOTIDE SEQUENCE [LARGE SCALE GENOMIC DNA]</scope>
    <source>
        <strain evidence="8 9">IFOP_LL357</strain>
    </source>
</reference>
<organism evidence="8 9">
    <name type="scientific">Flagellimonas marinaquae</name>
    <dbReference type="NCBI Taxonomy" id="254955"/>
    <lineage>
        <taxon>Bacteria</taxon>
        <taxon>Pseudomonadati</taxon>
        <taxon>Bacteroidota</taxon>
        <taxon>Flavobacteriia</taxon>
        <taxon>Flavobacteriales</taxon>
        <taxon>Flavobacteriaceae</taxon>
        <taxon>Flagellimonas</taxon>
    </lineage>
</organism>
<dbReference type="InterPro" id="IPR014721">
    <property type="entry name" value="Ribsml_uS5_D2-typ_fold_subgr"/>
</dbReference>
<sequence length="350" mass="38965">MIELKVPARICFYGDHQDYLGLPVIAGSIDRYINVKAVANQDKKYRLKLLDLNEEVIISVDDDLKDIQPGDYYRSVMSILKNQGFSFEQGYDMEISGNIPVNAGLSSSSAIVVAWVRFLVATQGKSGEVSDYQIGRWAYEAEVLFFDQPGGLMDQYTIAQKGLIYIDTKSGESTRLNANLGKLLVAESGVPKKTLEVLKNAQVYADKAVQAVQKEYPEFEVETSTLDDYEKYKALVPVELQDYWYSTLYNYHITIQAKRELSNPNPNIQVLGDLMNQHQAILQDQIKNTPKKMVEMMDAARRAGAVGTKIIGSGGGGCMVAMVTEDVEGKVKQAFLEHGAKDVYVVELTS</sequence>
<dbReference type="Gene3D" id="3.30.70.890">
    <property type="entry name" value="GHMP kinase, C-terminal domain"/>
    <property type="match status" value="1"/>
</dbReference>
<name>A0AA48HL68_9FLAO</name>
<evidence type="ECO:0000256" key="3">
    <source>
        <dbReference type="ARBA" id="ARBA00022777"/>
    </source>
</evidence>
<keyword evidence="4" id="KW-0067">ATP-binding</keyword>
<dbReference type="PRINTS" id="PR00473">
    <property type="entry name" value="GALCTOKINASE"/>
</dbReference>
<gene>
    <name evidence="8" type="primary">galK</name>
    <name evidence="8" type="ORF">MACH07_04060</name>
</gene>
<keyword evidence="5" id="KW-0299">Galactose metabolism</keyword>
<dbReference type="InterPro" id="IPR000705">
    <property type="entry name" value="Galactokinase"/>
</dbReference>